<dbReference type="Proteomes" id="UP000215914">
    <property type="component" value="Chromosome 11"/>
</dbReference>
<evidence type="ECO:0000313" key="1">
    <source>
        <dbReference type="EMBL" id="KAF5782495.1"/>
    </source>
</evidence>
<organism evidence="2 3">
    <name type="scientific">Helianthus annuus</name>
    <name type="common">Common sunflower</name>
    <dbReference type="NCBI Taxonomy" id="4232"/>
    <lineage>
        <taxon>Eukaryota</taxon>
        <taxon>Viridiplantae</taxon>
        <taxon>Streptophyta</taxon>
        <taxon>Embryophyta</taxon>
        <taxon>Tracheophyta</taxon>
        <taxon>Spermatophyta</taxon>
        <taxon>Magnoliopsida</taxon>
        <taxon>eudicotyledons</taxon>
        <taxon>Gunneridae</taxon>
        <taxon>Pentapetalae</taxon>
        <taxon>asterids</taxon>
        <taxon>campanulids</taxon>
        <taxon>Asterales</taxon>
        <taxon>Asteraceae</taxon>
        <taxon>Asteroideae</taxon>
        <taxon>Heliantheae alliance</taxon>
        <taxon>Heliantheae</taxon>
        <taxon>Helianthus</taxon>
    </lineage>
</organism>
<reference evidence="1 3" key="1">
    <citation type="journal article" date="2017" name="Nature">
        <title>The sunflower genome provides insights into oil metabolism, flowering and Asterid evolution.</title>
        <authorList>
            <person name="Badouin H."/>
            <person name="Gouzy J."/>
            <person name="Grassa C.J."/>
            <person name="Murat F."/>
            <person name="Staton S.E."/>
            <person name="Cottret L."/>
            <person name="Lelandais-Briere C."/>
            <person name="Owens G.L."/>
            <person name="Carrere S."/>
            <person name="Mayjonade B."/>
            <person name="Legrand L."/>
            <person name="Gill N."/>
            <person name="Kane N.C."/>
            <person name="Bowers J.E."/>
            <person name="Hubner S."/>
            <person name="Bellec A."/>
            <person name="Berard A."/>
            <person name="Berges H."/>
            <person name="Blanchet N."/>
            <person name="Boniface M.C."/>
            <person name="Brunel D."/>
            <person name="Catrice O."/>
            <person name="Chaidir N."/>
            <person name="Claudel C."/>
            <person name="Donnadieu C."/>
            <person name="Faraut T."/>
            <person name="Fievet G."/>
            <person name="Helmstetter N."/>
            <person name="King M."/>
            <person name="Knapp S.J."/>
            <person name="Lai Z."/>
            <person name="Le Paslier M.C."/>
            <person name="Lippi Y."/>
            <person name="Lorenzon L."/>
            <person name="Mandel J.R."/>
            <person name="Marage G."/>
            <person name="Marchand G."/>
            <person name="Marquand E."/>
            <person name="Bret-Mestries E."/>
            <person name="Morien E."/>
            <person name="Nambeesan S."/>
            <person name="Nguyen T."/>
            <person name="Pegot-Espagnet P."/>
            <person name="Pouilly N."/>
            <person name="Raftis F."/>
            <person name="Sallet E."/>
            <person name="Schiex T."/>
            <person name="Thomas J."/>
            <person name="Vandecasteele C."/>
            <person name="Vares D."/>
            <person name="Vear F."/>
            <person name="Vautrin S."/>
            <person name="Crespi M."/>
            <person name="Mangin B."/>
            <person name="Burke J.M."/>
            <person name="Salse J."/>
            <person name="Munos S."/>
            <person name="Vincourt P."/>
            <person name="Rieseberg L.H."/>
            <person name="Langlade N.B."/>
        </authorList>
    </citation>
    <scope>NUCLEOTIDE SEQUENCE [LARGE SCALE GENOMIC DNA]</scope>
    <source>
        <strain evidence="3">cv. SF193</strain>
        <tissue evidence="1">Leaves</tissue>
    </source>
</reference>
<dbReference type="Gramene" id="mRNA:HanXRQr2_Chr11g0496521">
    <property type="protein sequence ID" value="mRNA:HanXRQr2_Chr11g0496521"/>
    <property type="gene ID" value="HanXRQr2_Chr11g0496521"/>
</dbReference>
<gene>
    <name evidence="2" type="ORF">HannXRQ_Chr11g0345071</name>
    <name evidence="1" type="ORF">HanXRQr2_Chr11g0496521</name>
</gene>
<dbReference type="EMBL" id="CM007900">
    <property type="protein sequence ID" value="OTG08738.1"/>
    <property type="molecule type" value="Genomic_DNA"/>
</dbReference>
<dbReference type="EMBL" id="MNCJ02000326">
    <property type="protein sequence ID" value="KAF5782495.1"/>
    <property type="molecule type" value="Genomic_DNA"/>
</dbReference>
<name>A0A251TCE0_HELAN</name>
<evidence type="ECO:0000313" key="2">
    <source>
        <dbReference type="EMBL" id="OTG08738.1"/>
    </source>
</evidence>
<proteinExistence type="predicted"/>
<reference evidence="1" key="3">
    <citation type="submission" date="2020-06" db="EMBL/GenBank/DDBJ databases">
        <title>Helianthus annuus Genome sequencing and assembly Release 2.</title>
        <authorList>
            <person name="Gouzy J."/>
            <person name="Langlade N."/>
            <person name="Munos S."/>
        </authorList>
    </citation>
    <scope>NUCLEOTIDE SEQUENCE</scope>
    <source>
        <tissue evidence="1">Leaves</tissue>
    </source>
</reference>
<dbReference type="AlphaFoldDB" id="A0A251TCE0"/>
<keyword evidence="3" id="KW-1185">Reference proteome</keyword>
<accession>A0A251TCE0</accession>
<reference evidence="2" key="2">
    <citation type="submission" date="2017-02" db="EMBL/GenBank/DDBJ databases">
        <title>Sunflower complete genome.</title>
        <authorList>
            <person name="Langlade N."/>
            <person name="Munos S."/>
        </authorList>
    </citation>
    <scope>NUCLEOTIDE SEQUENCE [LARGE SCALE GENOMIC DNA]</scope>
    <source>
        <tissue evidence="2">Leaves</tissue>
    </source>
</reference>
<dbReference type="InParanoid" id="A0A251TCE0"/>
<protein>
    <submittedName>
        <fullName evidence="2">Uncharacterized protein</fullName>
    </submittedName>
</protein>
<sequence>MSPMPGIWPSHINNLSPEIYKNGYQSGLNYFGSGVAGSTLWKAHYGMGFKKQLLMMTRAHKISWGHGFLRIEGPNLA</sequence>
<evidence type="ECO:0000313" key="3">
    <source>
        <dbReference type="Proteomes" id="UP000215914"/>
    </source>
</evidence>